<organism evidence="1 2">
    <name type="scientific">Sinomicrobium oceani</name>
    <dbReference type="NCBI Taxonomy" id="1150368"/>
    <lineage>
        <taxon>Bacteria</taxon>
        <taxon>Pseudomonadati</taxon>
        <taxon>Bacteroidota</taxon>
        <taxon>Flavobacteriia</taxon>
        <taxon>Flavobacteriales</taxon>
        <taxon>Flavobacteriaceae</taxon>
        <taxon>Sinomicrobium</taxon>
    </lineage>
</organism>
<dbReference type="Proteomes" id="UP000182248">
    <property type="component" value="Unassembled WGS sequence"/>
</dbReference>
<proteinExistence type="predicted"/>
<sequence length="129" mass="14111">MGAVKQIFKTDLVEISDFQTESGVAFISIPVTVETLGQPVGSAPVIVVNEGVHIGNRVAKSRKYDGSDTGVSLFNSREYTIVQLCIPTGSDPEFLYESYKTFSPNDRLRIVEQTLDSLGFPRPGKIINT</sequence>
<evidence type="ECO:0000313" key="2">
    <source>
        <dbReference type="Proteomes" id="UP000182248"/>
    </source>
</evidence>
<dbReference type="AlphaFoldDB" id="A0A1K1QGD4"/>
<evidence type="ECO:0000313" key="1">
    <source>
        <dbReference type="EMBL" id="SFW59016.1"/>
    </source>
</evidence>
<accession>A0A1K1QGD4</accession>
<protein>
    <submittedName>
        <fullName evidence="1">Uncharacterized protein</fullName>
    </submittedName>
</protein>
<dbReference type="EMBL" id="FPJE01000013">
    <property type="protein sequence ID" value="SFW59016.1"/>
    <property type="molecule type" value="Genomic_DNA"/>
</dbReference>
<name>A0A1K1QGD4_9FLAO</name>
<keyword evidence="2" id="KW-1185">Reference proteome</keyword>
<dbReference type="RefSeq" id="WP_072317756.1">
    <property type="nucleotide sequence ID" value="NZ_FPJE01000013.1"/>
</dbReference>
<reference evidence="1 2" key="1">
    <citation type="submission" date="2016-11" db="EMBL/GenBank/DDBJ databases">
        <authorList>
            <person name="Jaros S."/>
            <person name="Januszkiewicz K."/>
            <person name="Wedrychowicz H."/>
        </authorList>
    </citation>
    <scope>NUCLEOTIDE SEQUENCE [LARGE SCALE GENOMIC DNA]</scope>
    <source>
        <strain evidence="1 2">CGMCC 1.12145</strain>
    </source>
</reference>
<dbReference type="STRING" id="1150368.SAMN02927921_02538"/>
<gene>
    <name evidence="1" type="ORF">SAMN02927921_02538</name>
</gene>